<evidence type="ECO:0000313" key="10">
    <source>
        <dbReference type="Proteomes" id="UP000283087"/>
    </source>
</evidence>
<feature type="domain" description="Dyp-type peroxidase C-terminal" evidence="8">
    <location>
        <begin position="140"/>
        <end position="300"/>
    </location>
</feature>
<dbReference type="InterPro" id="IPR048328">
    <property type="entry name" value="Dyp_perox_C"/>
</dbReference>
<feature type="domain" description="Dyp-type peroxidase N-terminal" evidence="7">
    <location>
        <begin position="5"/>
        <end position="136"/>
    </location>
</feature>
<dbReference type="InterPro" id="IPR006314">
    <property type="entry name" value="Dyp_peroxidase"/>
</dbReference>
<evidence type="ECO:0000256" key="1">
    <source>
        <dbReference type="ARBA" id="ARBA00001970"/>
    </source>
</evidence>
<evidence type="ECO:0000259" key="8">
    <source>
        <dbReference type="Pfam" id="PF20628"/>
    </source>
</evidence>
<dbReference type="PANTHER" id="PTHR30521:SF0">
    <property type="entry name" value="DYP-TYPE PEROXIDASE FAMILY PROTEIN"/>
    <property type="match status" value="1"/>
</dbReference>
<gene>
    <name evidence="9" type="ORF">EH243_11310</name>
</gene>
<accession>A0A430KPY4</accession>
<dbReference type="Proteomes" id="UP000283087">
    <property type="component" value="Unassembled WGS sequence"/>
</dbReference>
<dbReference type="PROSITE" id="PS51404">
    <property type="entry name" value="DYP_PEROXIDASE"/>
    <property type="match status" value="1"/>
</dbReference>
<sequence>MTRFQSGVVAEANTDAQFITLNMVRSADAVAHLRKVLAEIPATEAQFRQQYPDADFHITVAIGSEYWDQLSPAQRPAELAAFPVFNHGDIKAVHTPVDLLLHIRSERHDLNYQASVMLTSRLGDDATLVEEMHGFRYFEMRDMTGFVDGTENPQGDDRIQVAVVGDEDPNFAGGSYIHLQRYEHDLDAWNKISVKQQEDIFGRTKEDNIEYDGADKAAFAHTKRTSLKDAEGNSIEILRHSMPYGDLTRRGLMFIAYGCSAAPFTKMLESMIMGDEAGHHDHLLDYTQALTGQAFFAPSVAWLEKLA</sequence>
<dbReference type="InterPro" id="IPR048327">
    <property type="entry name" value="Dyp_perox_N"/>
</dbReference>
<evidence type="ECO:0000259" key="7">
    <source>
        <dbReference type="Pfam" id="PF04261"/>
    </source>
</evidence>
<dbReference type="NCBIfam" id="TIGR01413">
    <property type="entry name" value="Dyp_perox_fam"/>
    <property type="match status" value="1"/>
</dbReference>
<keyword evidence="10" id="KW-1185">Reference proteome</keyword>
<evidence type="ECO:0000256" key="4">
    <source>
        <dbReference type="ARBA" id="ARBA00023002"/>
    </source>
</evidence>
<dbReference type="SUPFAM" id="SSF54909">
    <property type="entry name" value="Dimeric alpha+beta barrel"/>
    <property type="match status" value="1"/>
</dbReference>
<evidence type="ECO:0000313" key="9">
    <source>
        <dbReference type="EMBL" id="RTE65522.1"/>
    </source>
</evidence>
<evidence type="ECO:0000256" key="3">
    <source>
        <dbReference type="ARBA" id="ARBA00022723"/>
    </source>
</evidence>
<comment type="similarity">
    <text evidence="6">Belongs to the DyP-type peroxidase family.</text>
</comment>
<proteinExistence type="inferred from homology"/>
<dbReference type="PANTHER" id="PTHR30521">
    <property type="entry name" value="DEFERROCHELATASE/PEROXIDASE"/>
    <property type="match status" value="1"/>
</dbReference>
<protein>
    <submittedName>
        <fullName evidence="9">Dyp-type peroxidase</fullName>
    </submittedName>
</protein>
<dbReference type="OrthoDB" id="3251355at2"/>
<dbReference type="Pfam" id="PF20628">
    <property type="entry name" value="Dyp_perox_C"/>
    <property type="match status" value="1"/>
</dbReference>
<dbReference type="GO" id="GO:0020037">
    <property type="term" value="F:heme binding"/>
    <property type="evidence" value="ECO:0007669"/>
    <property type="project" value="InterPro"/>
</dbReference>
<dbReference type="RefSeq" id="WP_126158775.1">
    <property type="nucleotide sequence ID" value="NZ_RQXW01000009.1"/>
</dbReference>
<dbReference type="EMBL" id="RQXW01000009">
    <property type="protein sequence ID" value="RTE65522.1"/>
    <property type="molecule type" value="Genomic_DNA"/>
</dbReference>
<name>A0A430KPY4_9GAMM</name>
<comment type="caution">
    <text evidence="9">The sequence shown here is derived from an EMBL/GenBank/DDBJ whole genome shotgun (WGS) entry which is preliminary data.</text>
</comment>
<reference evidence="9 10" key="1">
    <citation type="submission" date="2018-11" db="EMBL/GenBank/DDBJ databases">
        <title>The draft genome sequence of Amphritea opalescens ANRC-JH13T.</title>
        <authorList>
            <person name="Fang Z."/>
            <person name="Zhang Y."/>
            <person name="Han X."/>
        </authorList>
    </citation>
    <scope>NUCLEOTIDE SEQUENCE [LARGE SCALE GENOMIC DNA]</scope>
    <source>
        <strain evidence="9 10">ANRC-JH13</strain>
    </source>
</reference>
<evidence type="ECO:0000256" key="6">
    <source>
        <dbReference type="ARBA" id="ARBA00025737"/>
    </source>
</evidence>
<keyword evidence="3" id="KW-0479">Metal-binding</keyword>
<dbReference type="Pfam" id="PF04261">
    <property type="entry name" value="Dyp_perox_N"/>
    <property type="match status" value="1"/>
</dbReference>
<dbReference type="GO" id="GO:0005829">
    <property type="term" value="C:cytosol"/>
    <property type="evidence" value="ECO:0007669"/>
    <property type="project" value="TreeGrafter"/>
</dbReference>
<evidence type="ECO:0000256" key="5">
    <source>
        <dbReference type="ARBA" id="ARBA00023004"/>
    </source>
</evidence>
<keyword evidence="5" id="KW-0408">Iron</keyword>
<dbReference type="GO" id="GO:0046872">
    <property type="term" value="F:metal ion binding"/>
    <property type="evidence" value="ECO:0007669"/>
    <property type="project" value="UniProtKB-KW"/>
</dbReference>
<evidence type="ECO:0000256" key="2">
    <source>
        <dbReference type="ARBA" id="ARBA00022559"/>
    </source>
</evidence>
<keyword evidence="2 9" id="KW-0575">Peroxidase</keyword>
<dbReference type="AlphaFoldDB" id="A0A430KPY4"/>
<dbReference type="GO" id="GO:0004601">
    <property type="term" value="F:peroxidase activity"/>
    <property type="evidence" value="ECO:0007669"/>
    <property type="project" value="UniProtKB-KW"/>
</dbReference>
<keyword evidence="4" id="KW-0560">Oxidoreductase</keyword>
<dbReference type="InterPro" id="IPR011008">
    <property type="entry name" value="Dimeric_a/b-barrel"/>
</dbReference>
<organism evidence="9 10">
    <name type="scientific">Amphritea opalescens</name>
    <dbReference type="NCBI Taxonomy" id="2490544"/>
    <lineage>
        <taxon>Bacteria</taxon>
        <taxon>Pseudomonadati</taxon>
        <taxon>Pseudomonadota</taxon>
        <taxon>Gammaproteobacteria</taxon>
        <taxon>Oceanospirillales</taxon>
        <taxon>Oceanospirillaceae</taxon>
        <taxon>Amphritea</taxon>
    </lineage>
</organism>
<comment type="cofactor">
    <cofactor evidence="1">
        <name>heme b</name>
        <dbReference type="ChEBI" id="CHEBI:60344"/>
    </cofactor>
</comment>